<evidence type="ECO:0000313" key="2">
    <source>
        <dbReference type="EMBL" id="EDT70034.1"/>
    </source>
</evidence>
<evidence type="ECO:0008006" key="4">
    <source>
        <dbReference type="Google" id="ProtNLM"/>
    </source>
</evidence>
<reference evidence="2 3" key="1">
    <citation type="submission" date="2008-03" db="EMBL/GenBank/DDBJ databases">
        <authorList>
            <person name="Paulsen I."/>
            <person name="Sebastian Y."/>
        </authorList>
    </citation>
    <scope>NUCLEOTIDE SEQUENCE [LARGE SCALE GENOMIC DNA]</scope>
    <source>
        <strain evidence="3">D str. JGS1721</strain>
        <strain evidence="2">JGS1721</strain>
    </source>
</reference>
<dbReference type="EMBL" id="ABOO01000097">
    <property type="protein sequence ID" value="EDT70034.1"/>
    <property type="molecule type" value="Genomic_DNA"/>
</dbReference>
<evidence type="ECO:0000313" key="3">
    <source>
        <dbReference type="Proteomes" id="UP000003188"/>
    </source>
</evidence>
<organism evidence="2 3">
    <name type="scientific">Clostridium perfringens D str. JGS1721</name>
    <dbReference type="NCBI Taxonomy" id="488537"/>
    <lineage>
        <taxon>Bacteria</taxon>
        <taxon>Bacillati</taxon>
        <taxon>Bacillota</taxon>
        <taxon>Clostridia</taxon>
        <taxon>Eubacteriales</taxon>
        <taxon>Clostridiaceae</taxon>
        <taxon>Clostridium</taxon>
    </lineage>
</organism>
<dbReference type="AlphaFoldDB" id="B1V827"/>
<dbReference type="EMBL" id="ABOO01000126">
    <property type="protein sequence ID" value="EDT69987.1"/>
    <property type="molecule type" value="Genomic_DNA"/>
</dbReference>
<proteinExistence type="predicted"/>
<sequence length="99" mass="11835">MLVEGLEVKSIKDLDNKIVMVNKEHLEKLKEYDIPYIEFTEENKEYFLVKRGVKKKKFNKKLCNEIKKKRKQGATYRALAIEYDCSTRTISEILKNEYL</sequence>
<name>B1V827_CLOPF</name>
<dbReference type="RefSeq" id="WP_003476577.1">
    <property type="nucleotide sequence ID" value="NZ_ABOO01000097.1"/>
</dbReference>
<evidence type="ECO:0000313" key="1">
    <source>
        <dbReference type="EMBL" id="EDT69987.1"/>
    </source>
</evidence>
<accession>B1V827</accession>
<dbReference type="Proteomes" id="UP000003188">
    <property type="component" value="Unassembled WGS sequence"/>
</dbReference>
<comment type="caution">
    <text evidence="2">The sequence shown here is derived from an EMBL/GenBank/DDBJ whole genome shotgun (WGS) entry which is preliminary data.</text>
</comment>
<protein>
    <recommendedName>
        <fullName evidence="4">Helix-turn-helix domain of resolvase</fullName>
    </recommendedName>
</protein>
<gene>
    <name evidence="2" type="ORF">CJD_A0039</name>
    <name evidence="1" type="ORF">CJD_A0180</name>
</gene>